<evidence type="ECO:0000313" key="7">
    <source>
        <dbReference type="EMBL" id="PWA97397.1"/>
    </source>
</evidence>
<dbReference type="GO" id="GO:0032259">
    <property type="term" value="P:methylation"/>
    <property type="evidence" value="ECO:0007669"/>
    <property type="project" value="UniProtKB-KW"/>
</dbReference>
<comment type="similarity">
    <text evidence="1">Belongs to the methyltransferase superfamily. Type-7 methyltransferase family.</text>
</comment>
<gene>
    <name evidence="7" type="ORF">CTI12_AA029800</name>
</gene>
<dbReference type="InterPro" id="IPR005299">
    <property type="entry name" value="MeTrfase_7"/>
</dbReference>
<reference evidence="7 8" key="1">
    <citation type="journal article" date="2018" name="Mol. Plant">
        <title>The genome of Artemisia annua provides insight into the evolution of Asteraceae family and artemisinin biosynthesis.</title>
        <authorList>
            <person name="Shen Q."/>
            <person name="Zhang L."/>
            <person name="Liao Z."/>
            <person name="Wang S."/>
            <person name="Yan T."/>
            <person name="Shi P."/>
            <person name="Liu M."/>
            <person name="Fu X."/>
            <person name="Pan Q."/>
            <person name="Wang Y."/>
            <person name="Lv Z."/>
            <person name="Lu X."/>
            <person name="Zhang F."/>
            <person name="Jiang W."/>
            <person name="Ma Y."/>
            <person name="Chen M."/>
            <person name="Hao X."/>
            <person name="Li L."/>
            <person name="Tang Y."/>
            <person name="Lv G."/>
            <person name="Zhou Y."/>
            <person name="Sun X."/>
            <person name="Brodelius P.E."/>
            <person name="Rose J.K.C."/>
            <person name="Tang K."/>
        </authorList>
    </citation>
    <scope>NUCLEOTIDE SEQUENCE [LARGE SCALE GENOMIC DNA]</scope>
    <source>
        <strain evidence="8">cv. Huhao1</strain>
        <tissue evidence="7">Leaf</tissue>
    </source>
</reference>
<evidence type="ECO:0000256" key="3">
    <source>
        <dbReference type="ARBA" id="ARBA00022679"/>
    </source>
</evidence>
<evidence type="ECO:0000256" key="5">
    <source>
        <dbReference type="ARBA" id="ARBA00022842"/>
    </source>
</evidence>
<keyword evidence="3 7" id="KW-0808">Transferase</keyword>
<evidence type="ECO:0000256" key="1">
    <source>
        <dbReference type="ARBA" id="ARBA00007967"/>
    </source>
</evidence>
<proteinExistence type="inferred from homology"/>
<comment type="caution">
    <text evidence="7">The sequence shown here is derived from an EMBL/GenBank/DDBJ whole genome shotgun (WGS) entry which is preliminary data.</text>
</comment>
<protein>
    <submittedName>
        <fullName evidence="7">S-adenosyl-L-methionine-dependent methyltransferases superfamily protein</fullName>
    </submittedName>
</protein>
<dbReference type="SUPFAM" id="SSF53335">
    <property type="entry name" value="S-adenosyl-L-methionine-dependent methyltransferases"/>
    <property type="match status" value="1"/>
</dbReference>
<feature type="region of interest" description="Disordered" evidence="6">
    <location>
        <begin position="1"/>
        <end position="30"/>
    </location>
</feature>
<evidence type="ECO:0000313" key="8">
    <source>
        <dbReference type="Proteomes" id="UP000245207"/>
    </source>
</evidence>
<name>A0A2U1QHF5_ARTAN</name>
<keyword evidence="4" id="KW-0479">Metal-binding</keyword>
<dbReference type="Gene3D" id="1.10.1200.270">
    <property type="entry name" value="Methyltransferase, alpha-helical capping domain"/>
    <property type="match status" value="1"/>
</dbReference>
<evidence type="ECO:0000256" key="6">
    <source>
        <dbReference type="SAM" id="MobiDB-lite"/>
    </source>
</evidence>
<dbReference type="GO" id="GO:0008168">
    <property type="term" value="F:methyltransferase activity"/>
    <property type="evidence" value="ECO:0007669"/>
    <property type="project" value="UniProtKB-KW"/>
</dbReference>
<dbReference type="InterPro" id="IPR042086">
    <property type="entry name" value="MeTrfase_capping"/>
</dbReference>
<dbReference type="InterPro" id="IPR029063">
    <property type="entry name" value="SAM-dependent_MTases_sf"/>
</dbReference>
<sequence length="362" mass="40361">MGSIERKKSPELQAYPMKGGDGDSSYTNNSSYQKSLSEVAMSLINEAITEKLEVENFTSEHPLCIADLGCSVGPNTFIVVKNIINSVKLKYHTLTIPTPEFQVFFNDHASNDFNTLFKTLQTEKQYYAAGVPGSFYDRLFPCSSVHVIHSSFAIHWLSKVPDEVMEKGSPTYNKGRVHYVGSDEEVVKAYQRQYVKDMDGFLKARAEEVVRGGLVVVLVPGRPNEVPHSECIGNVLFEVLGSCLLNMAKEGKIEDGKVDSLNIPIYYASPQEVEEIVDRNGYFTIERIEGLPHIAEPETKHAAKRLTMGIRVGVEAVLKGYLEDEIIDGLFDSYCKRLEQVPSLFSSGGAAILFCVLRRNEK</sequence>
<organism evidence="7 8">
    <name type="scientific">Artemisia annua</name>
    <name type="common">Sweet wormwood</name>
    <dbReference type="NCBI Taxonomy" id="35608"/>
    <lineage>
        <taxon>Eukaryota</taxon>
        <taxon>Viridiplantae</taxon>
        <taxon>Streptophyta</taxon>
        <taxon>Embryophyta</taxon>
        <taxon>Tracheophyta</taxon>
        <taxon>Spermatophyta</taxon>
        <taxon>Magnoliopsida</taxon>
        <taxon>eudicotyledons</taxon>
        <taxon>Gunneridae</taxon>
        <taxon>Pentapetalae</taxon>
        <taxon>asterids</taxon>
        <taxon>campanulids</taxon>
        <taxon>Asterales</taxon>
        <taxon>Asteraceae</taxon>
        <taxon>Asteroideae</taxon>
        <taxon>Anthemideae</taxon>
        <taxon>Artemisiinae</taxon>
        <taxon>Artemisia</taxon>
    </lineage>
</organism>
<dbReference type="Gene3D" id="3.40.50.150">
    <property type="entry name" value="Vaccinia Virus protein VP39"/>
    <property type="match status" value="1"/>
</dbReference>
<dbReference type="PANTHER" id="PTHR31009">
    <property type="entry name" value="S-ADENOSYL-L-METHIONINE:CARBOXYL METHYLTRANSFERASE FAMILY PROTEIN"/>
    <property type="match status" value="1"/>
</dbReference>
<feature type="compositionally biased region" description="Basic and acidic residues" evidence="6">
    <location>
        <begin position="1"/>
        <end position="10"/>
    </location>
</feature>
<evidence type="ECO:0000256" key="4">
    <source>
        <dbReference type="ARBA" id="ARBA00022723"/>
    </source>
</evidence>
<keyword evidence="5" id="KW-0460">Magnesium</keyword>
<dbReference type="Pfam" id="PF03492">
    <property type="entry name" value="Methyltransf_7"/>
    <property type="match status" value="1"/>
</dbReference>
<keyword evidence="2 7" id="KW-0489">Methyltransferase</keyword>
<dbReference type="STRING" id="35608.A0A2U1QHF5"/>
<evidence type="ECO:0000256" key="2">
    <source>
        <dbReference type="ARBA" id="ARBA00022603"/>
    </source>
</evidence>
<dbReference type="EMBL" id="PKPP01000125">
    <property type="protein sequence ID" value="PWA97397.1"/>
    <property type="molecule type" value="Genomic_DNA"/>
</dbReference>
<accession>A0A2U1QHF5</accession>
<dbReference type="OrthoDB" id="1523883at2759"/>
<dbReference type="AlphaFoldDB" id="A0A2U1QHF5"/>
<dbReference type="Proteomes" id="UP000245207">
    <property type="component" value="Unassembled WGS sequence"/>
</dbReference>
<keyword evidence="8" id="KW-1185">Reference proteome</keyword>
<dbReference type="GO" id="GO:0046872">
    <property type="term" value="F:metal ion binding"/>
    <property type="evidence" value="ECO:0007669"/>
    <property type="project" value="UniProtKB-KW"/>
</dbReference>